<dbReference type="PANTHER" id="PTHR45835">
    <property type="entry name" value="YALI0A06105P"/>
    <property type="match status" value="1"/>
</dbReference>
<protein>
    <submittedName>
        <fullName evidence="3">Uncharacterized protein LOC113870043</fullName>
    </submittedName>
</protein>
<sequence length="131" mass="15338">MYQDLRKSFWRYGMKKEVVKYVEKCLTCQKSKAEHQRMSIVPNRDLKFTSKFWGSRQGALGTKLKLNSTHHPQTVSYHASIGMVPYTALYGRKCRTPLCWYKAKEAILYASDLVQQQNDQVKMIRENIEVA</sequence>
<dbReference type="AlphaFoldDB" id="A0A8B8M3Z7"/>
<dbReference type="InterPro" id="IPR041588">
    <property type="entry name" value="Integrase_H2C2"/>
</dbReference>
<accession>A0A8B8M3Z7</accession>
<evidence type="ECO:0000259" key="1">
    <source>
        <dbReference type="Pfam" id="PF17921"/>
    </source>
</evidence>
<dbReference type="Pfam" id="PF17921">
    <property type="entry name" value="Integrase_H2C2"/>
    <property type="match status" value="1"/>
</dbReference>
<reference evidence="2" key="1">
    <citation type="journal article" date="2019" name="Toxins">
        <title>Detection of Abrin-Like and Prepropulchellin-Like Toxin Genes and Transcripts Using Whole Genome Sequencing and Full-Length Transcript Sequencing of Abrus precatorius.</title>
        <authorList>
            <person name="Hovde B.T."/>
            <person name="Daligault H.E."/>
            <person name="Hanschen E.R."/>
            <person name="Kunde Y.A."/>
            <person name="Johnson M.B."/>
            <person name="Starkenburg S.R."/>
            <person name="Johnson S.L."/>
        </authorList>
    </citation>
    <scope>NUCLEOTIDE SEQUENCE [LARGE SCALE GENOMIC DNA]</scope>
</reference>
<dbReference type="KEGG" id="aprc:113870043"/>
<evidence type="ECO:0000313" key="3">
    <source>
        <dbReference type="RefSeq" id="XP_027362442.1"/>
    </source>
</evidence>
<evidence type="ECO:0000313" key="2">
    <source>
        <dbReference type="Proteomes" id="UP000694853"/>
    </source>
</evidence>
<proteinExistence type="predicted"/>
<dbReference type="RefSeq" id="XP_027362442.1">
    <property type="nucleotide sequence ID" value="XM_027506641.1"/>
</dbReference>
<dbReference type="Gene3D" id="1.10.340.70">
    <property type="match status" value="1"/>
</dbReference>
<name>A0A8B8M3Z7_ABRPR</name>
<dbReference type="GeneID" id="113870043"/>
<organism evidence="2 3">
    <name type="scientific">Abrus precatorius</name>
    <name type="common">Indian licorice</name>
    <name type="synonym">Glycine abrus</name>
    <dbReference type="NCBI Taxonomy" id="3816"/>
    <lineage>
        <taxon>Eukaryota</taxon>
        <taxon>Viridiplantae</taxon>
        <taxon>Streptophyta</taxon>
        <taxon>Embryophyta</taxon>
        <taxon>Tracheophyta</taxon>
        <taxon>Spermatophyta</taxon>
        <taxon>Magnoliopsida</taxon>
        <taxon>eudicotyledons</taxon>
        <taxon>Gunneridae</taxon>
        <taxon>Pentapetalae</taxon>
        <taxon>rosids</taxon>
        <taxon>fabids</taxon>
        <taxon>Fabales</taxon>
        <taxon>Fabaceae</taxon>
        <taxon>Papilionoideae</taxon>
        <taxon>50 kb inversion clade</taxon>
        <taxon>NPAAA clade</taxon>
        <taxon>indigoferoid/millettioid clade</taxon>
        <taxon>Abreae</taxon>
        <taxon>Abrus</taxon>
    </lineage>
</organism>
<feature type="domain" description="Integrase zinc-binding" evidence="1">
    <location>
        <begin position="1"/>
        <end position="33"/>
    </location>
</feature>
<dbReference type="Proteomes" id="UP000694853">
    <property type="component" value="Unplaced"/>
</dbReference>
<gene>
    <name evidence="3" type="primary">LOC113870043</name>
</gene>
<dbReference type="PANTHER" id="PTHR45835:SF99">
    <property type="entry name" value="CHROMO DOMAIN-CONTAINING PROTEIN-RELATED"/>
    <property type="match status" value="1"/>
</dbReference>
<reference evidence="3" key="2">
    <citation type="submission" date="2025-08" db="UniProtKB">
        <authorList>
            <consortium name="RefSeq"/>
        </authorList>
    </citation>
    <scope>IDENTIFICATION</scope>
    <source>
        <tissue evidence="3">Young leaves</tissue>
    </source>
</reference>
<dbReference type="OrthoDB" id="115950at2759"/>
<keyword evidence="2" id="KW-1185">Reference proteome</keyword>